<dbReference type="GO" id="GO:0043139">
    <property type="term" value="F:5'-3' DNA helicase activity"/>
    <property type="evidence" value="ECO:0007669"/>
    <property type="project" value="TreeGrafter"/>
</dbReference>
<dbReference type="PANTHER" id="PTHR43788">
    <property type="entry name" value="DNA2/NAM7 HELICASE FAMILY MEMBER"/>
    <property type="match status" value="1"/>
</dbReference>
<protein>
    <submittedName>
        <fullName evidence="7">ATPase</fullName>
    </submittedName>
</protein>
<keyword evidence="1" id="KW-0547">Nucleotide-binding</keyword>
<keyword evidence="8" id="KW-1185">Reference proteome</keyword>
<dbReference type="InterPro" id="IPR050534">
    <property type="entry name" value="Coronavir_polyprotein_1ab"/>
</dbReference>
<organism evidence="7 8">
    <name type="scientific">Rothia dentocariosa</name>
    <dbReference type="NCBI Taxonomy" id="2047"/>
    <lineage>
        <taxon>Bacteria</taxon>
        <taxon>Bacillati</taxon>
        <taxon>Actinomycetota</taxon>
        <taxon>Actinomycetes</taxon>
        <taxon>Micrococcales</taxon>
        <taxon>Micrococcaceae</taxon>
        <taxon>Rothia</taxon>
    </lineage>
</organism>
<evidence type="ECO:0000259" key="6">
    <source>
        <dbReference type="Pfam" id="PF13087"/>
    </source>
</evidence>
<feature type="domain" description="DNA2/NAM7 helicase-like C-terminal" evidence="6">
    <location>
        <begin position="692"/>
        <end position="880"/>
    </location>
</feature>
<evidence type="ECO:0000256" key="2">
    <source>
        <dbReference type="ARBA" id="ARBA00022801"/>
    </source>
</evidence>
<dbReference type="PANTHER" id="PTHR43788:SF8">
    <property type="entry name" value="DNA-BINDING PROTEIN SMUBP-2"/>
    <property type="match status" value="1"/>
</dbReference>
<dbReference type="Pfam" id="PF13087">
    <property type="entry name" value="AAA_12"/>
    <property type="match status" value="1"/>
</dbReference>
<dbReference type="CDD" id="cd17934">
    <property type="entry name" value="DEXXQc_Upf1-like"/>
    <property type="match status" value="1"/>
</dbReference>
<name>A0A2A8D4L4_9MICC</name>
<feature type="region of interest" description="Disordered" evidence="5">
    <location>
        <begin position="157"/>
        <end position="215"/>
    </location>
</feature>
<evidence type="ECO:0000313" key="8">
    <source>
        <dbReference type="Proteomes" id="UP000219947"/>
    </source>
</evidence>
<evidence type="ECO:0000313" key="7">
    <source>
        <dbReference type="EMBL" id="PEN15814.1"/>
    </source>
</evidence>
<keyword evidence="3" id="KW-0347">Helicase</keyword>
<evidence type="ECO:0000256" key="1">
    <source>
        <dbReference type="ARBA" id="ARBA00022741"/>
    </source>
</evidence>
<comment type="caution">
    <text evidence="7">The sequence shown here is derived from an EMBL/GenBank/DDBJ whole genome shotgun (WGS) entry which is preliminary data.</text>
</comment>
<dbReference type="Pfam" id="PF13604">
    <property type="entry name" value="AAA_30"/>
    <property type="match status" value="1"/>
</dbReference>
<dbReference type="InterPro" id="IPR041679">
    <property type="entry name" value="DNA2/NAM7-like_C"/>
</dbReference>
<gene>
    <name evidence="7" type="ORF">CRM92_09465</name>
</gene>
<dbReference type="InterPro" id="IPR047187">
    <property type="entry name" value="SF1_C_Upf1"/>
</dbReference>
<proteinExistence type="predicted"/>
<reference evidence="7" key="1">
    <citation type="submission" date="2017-10" db="EMBL/GenBank/DDBJ databases">
        <title>Kefir isolates.</title>
        <authorList>
            <person name="Kim Y."/>
            <person name="Blasche S."/>
        </authorList>
    </citation>
    <scope>NUCLEOTIDE SEQUENCE [LARGE SCALE GENOMIC DNA]</scope>
    <source>
        <strain evidence="7">OG2-2</strain>
    </source>
</reference>
<dbReference type="GO" id="GO:0016787">
    <property type="term" value="F:hydrolase activity"/>
    <property type="evidence" value="ECO:0007669"/>
    <property type="project" value="UniProtKB-KW"/>
</dbReference>
<keyword evidence="4" id="KW-0067">ATP-binding</keyword>
<dbReference type="SUPFAM" id="SSF52540">
    <property type="entry name" value="P-loop containing nucleoside triphosphate hydrolases"/>
    <property type="match status" value="1"/>
</dbReference>
<dbReference type="InterPro" id="IPR027417">
    <property type="entry name" value="P-loop_NTPase"/>
</dbReference>
<evidence type="ECO:0000256" key="3">
    <source>
        <dbReference type="ARBA" id="ARBA00022806"/>
    </source>
</evidence>
<sequence>MSSPSAASAPDDLPRVAVAELLRVHHCETALYADFSRHTAGTRENEHDTTASELSHVVRSDSGAPQLNPEVVALLEAAQASCVADMRNMADADVEIRTAQGTEYYPLARLIPVLETLTERYEFLRASWREGIALTDIPNLLSCGDCPACAARVKAEAGTSETLDEPELVPHSSDVSDEESWADSDDSAAESTFEGIPAKAQHPYRVRPAAPADDDEEYAQLERLRERLAELEKQNQKNRGLSAENSRLAMLLSGVDFYRREKAPFWRDHLRRLHEPYENWANTRNCVIFESVETATDWERVRGAKMRTLRAVATLADSHTLKADDTGHYLLYSADDAPAKAYESIDSQVEAFRATNPQAHVPSTLHRLGFFGAKIMSLEPYEEPGEPAEGATLAAGGGQRVVMVVAERIRVNDEEHAAFPLGLTPSAPVTTKQLEASLMRVAVEAEDSFPNVAATGTLDLIERRPPRLKTRESLPQETEFSHAELPTVEAVLAAVRDLDRSYVAVQGPPGSGKTFLGSQVIARLVAAGAKVGVVAQSHAVVENMLTACLERNLFPAERVMRAKGKSQLPDYPWVEVSDKDLTALLDNSGGLSSEKSGTGTSLGILFGGTAWDFANPNRIPEGSLDLLVIDEAGQFSLANTLAVGRAARNLLLLGDPQQLPQVAVGEHPYPLDTSALGWLSGGQSVLPAAFGYFLQVTWRMHPQLCAPVSALSYGGKLHSAAAASERILKVPALEEPVIPADPGLYMYGVHHEHCTVRSEVEAAAVTRLAGEFVGALWTPGANQSARELTGEDIVVVAAYNAQVDTIAEHLRRARLLDADGHGVRVGTVDKFQGQQAPVTIVSMASSNAGVSGRGAEFLLSPNRLNVALSRGQWCSVLVASDSLHRFVPQSITELLALGGYLGLIRSAASWISPTFED</sequence>
<dbReference type="Proteomes" id="UP000219947">
    <property type="component" value="Unassembled WGS sequence"/>
</dbReference>
<feature type="compositionally biased region" description="Acidic residues" evidence="5">
    <location>
        <begin position="175"/>
        <end position="188"/>
    </location>
</feature>
<dbReference type="RefSeq" id="WP_098043048.1">
    <property type="nucleotide sequence ID" value="NZ_PDEV01000004.1"/>
</dbReference>
<dbReference type="EMBL" id="PDEV01000004">
    <property type="protein sequence ID" value="PEN15814.1"/>
    <property type="molecule type" value="Genomic_DNA"/>
</dbReference>
<keyword evidence="2" id="KW-0378">Hydrolase</keyword>
<dbReference type="GO" id="GO:0005524">
    <property type="term" value="F:ATP binding"/>
    <property type="evidence" value="ECO:0007669"/>
    <property type="project" value="UniProtKB-KW"/>
</dbReference>
<dbReference type="CDD" id="cd18808">
    <property type="entry name" value="SF1_C_Upf1"/>
    <property type="match status" value="1"/>
</dbReference>
<dbReference type="AlphaFoldDB" id="A0A2A8D4L4"/>
<accession>A0A2A8D4L4</accession>
<evidence type="ECO:0000256" key="5">
    <source>
        <dbReference type="SAM" id="MobiDB-lite"/>
    </source>
</evidence>
<evidence type="ECO:0000256" key="4">
    <source>
        <dbReference type="ARBA" id="ARBA00022840"/>
    </source>
</evidence>
<dbReference type="Gene3D" id="3.40.50.300">
    <property type="entry name" value="P-loop containing nucleotide triphosphate hydrolases"/>
    <property type="match status" value="2"/>
</dbReference>